<feature type="non-terminal residue" evidence="1">
    <location>
        <position position="1"/>
    </location>
</feature>
<reference evidence="1" key="2">
    <citation type="submission" date="2023-05" db="EMBL/GenBank/DDBJ databases">
        <authorList>
            <person name="Fouks B."/>
        </authorList>
    </citation>
    <scope>NUCLEOTIDE SEQUENCE</scope>
    <source>
        <strain evidence="1">Stay&amp;Tobe</strain>
        <tissue evidence="1">Testes</tissue>
    </source>
</reference>
<keyword evidence="2" id="KW-1185">Reference proteome</keyword>
<proteinExistence type="predicted"/>
<gene>
    <name evidence="1" type="ORF">L9F63_021578</name>
</gene>
<comment type="caution">
    <text evidence="1">The sequence shown here is derived from an EMBL/GenBank/DDBJ whole genome shotgun (WGS) entry which is preliminary data.</text>
</comment>
<evidence type="ECO:0000313" key="2">
    <source>
        <dbReference type="Proteomes" id="UP001233999"/>
    </source>
</evidence>
<organism evidence="1 2">
    <name type="scientific">Diploptera punctata</name>
    <name type="common">Pacific beetle cockroach</name>
    <dbReference type="NCBI Taxonomy" id="6984"/>
    <lineage>
        <taxon>Eukaryota</taxon>
        <taxon>Metazoa</taxon>
        <taxon>Ecdysozoa</taxon>
        <taxon>Arthropoda</taxon>
        <taxon>Hexapoda</taxon>
        <taxon>Insecta</taxon>
        <taxon>Pterygota</taxon>
        <taxon>Neoptera</taxon>
        <taxon>Polyneoptera</taxon>
        <taxon>Dictyoptera</taxon>
        <taxon>Blattodea</taxon>
        <taxon>Blaberoidea</taxon>
        <taxon>Blaberidae</taxon>
        <taxon>Diplopterinae</taxon>
        <taxon>Diploptera</taxon>
    </lineage>
</organism>
<sequence length="99" mass="10936">SPDLTRLDGSEHSRSGVNETYAYAVSLSLSTAQHKKAFNVGVVASIVHSAHDDCNERSKILNYPNVLRRSVAMSSVVTGCSRIQTRPKYQHCITYVNLK</sequence>
<feature type="non-terminal residue" evidence="1">
    <location>
        <position position="99"/>
    </location>
</feature>
<dbReference type="EMBL" id="JASPKZ010007471">
    <property type="protein sequence ID" value="KAJ9584084.1"/>
    <property type="molecule type" value="Genomic_DNA"/>
</dbReference>
<evidence type="ECO:0000313" key="1">
    <source>
        <dbReference type="EMBL" id="KAJ9584084.1"/>
    </source>
</evidence>
<dbReference type="AlphaFoldDB" id="A0AAD8EBT0"/>
<reference evidence="1" key="1">
    <citation type="journal article" date="2023" name="IScience">
        <title>Live-bearing cockroach genome reveals convergent evolutionary mechanisms linked to viviparity in insects and beyond.</title>
        <authorList>
            <person name="Fouks B."/>
            <person name="Harrison M.C."/>
            <person name="Mikhailova A.A."/>
            <person name="Marchal E."/>
            <person name="English S."/>
            <person name="Carruthers M."/>
            <person name="Jennings E.C."/>
            <person name="Chiamaka E.L."/>
            <person name="Frigard R.A."/>
            <person name="Pippel M."/>
            <person name="Attardo G.M."/>
            <person name="Benoit J.B."/>
            <person name="Bornberg-Bauer E."/>
            <person name="Tobe S.S."/>
        </authorList>
    </citation>
    <scope>NUCLEOTIDE SEQUENCE</scope>
    <source>
        <strain evidence="1">Stay&amp;Tobe</strain>
    </source>
</reference>
<dbReference type="Proteomes" id="UP001233999">
    <property type="component" value="Unassembled WGS sequence"/>
</dbReference>
<protein>
    <submittedName>
        <fullName evidence="1">Uncharacterized protein</fullName>
    </submittedName>
</protein>
<name>A0AAD8EBT0_DIPPU</name>
<accession>A0AAD8EBT0</accession>